<dbReference type="EMBL" id="AP003247">
    <property type="protein sequence ID" value="BAD68211.1"/>
    <property type="molecule type" value="Genomic_DNA"/>
</dbReference>
<dbReference type="AlphaFoldDB" id="Q5VQR5"/>
<sequence length="85" mass="8913">MPRGPPPRGVRPEVGWWPLHPQRLVGGGCPPDATWPSPEGSQARGRTAATSSQRLDGGGCPPMPRGPPPRGVGPEVGRRPLPGRD</sequence>
<name>Q5VQR5_ORYSJ</name>
<evidence type="ECO:0000313" key="2">
    <source>
        <dbReference type="EMBL" id="BAD68211.1"/>
    </source>
</evidence>
<dbReference type="Proteomes" id="UP000817658">
    <property type="component" value="Chromosome 1"/>
</dbReference>
<protein>
    <submittedName>
        <fullName evidence="2">Uncharacterized protein</fullName>
    </submittedName>
</protein>
<accession>Q5VQR5</accession>
<organism evidence="2">
    <name type="scientific">Oryza sativa subsp. japonica</name>
    <name type="common">Rice</name>
    <dbReference type="NCBI Taxonomy" id="39947"/>
    <lineage>
        <taxon>Eukaryota</taxon>
        <taxon>Viridiplantae</taxon>
        <taxon>Streptophyta</taxon>
        <taxon>Embryophyta</taxon>
        <taxon>Tracheophyta</taxon>
        <taxon>Spermatophyta</taxon>
        <taxon>Magnoliopsida</taxon>
        <taxon>Liliopsida</taxon>
        <taxon>Poales</taxon>
        <taxon>Poaceae</taxon>
        <taxon>BOP clade</taxon>
        <taxon>Oryzoideae</taxon>
        <taxon>Oryzeae</taxon>
        <taxon>Oryzinae</taxon>
        <taxon>Oryza</taxon>
        <taxon>Oryza sativa</taxon>
    </lineage>
</organism>
<feature type="compositionally biased region" description="Basic and acidic residues" evidence="1">
    <location>
        <begin position="76"/>
        <end position="85"/>
    </location>
</feature>
<gene>
    <name evidence="2" type="primary">P0425G02.27</name>
</gene>
<proteinExistence type="predicted"/>
<feature type="region of interest" description="Disordered" evidence="1">
    <location>
        <begin position="22"/>
        <end position="85"/>
    </location>
</feature>
<evidence type="ECO:0000256" key="1">
    <source>
        <dbReference type="SAM" id="MobiDB-lite"/>
    </source>
</evidence>
<reference evidence="2" key="1">
    <citation type="journal article" date="2002" name="Nature">
        <title>The genome sequence and structure of rice chromosome 1.</title>
        <authorList>
            <person name="Sasaki T."/>
            <person name="Matsumoto T."/>
            <person name="Yamamoto K."/>
            <person name="Sakata K."/>
            <person name="Baba T."/>
            <person name="Katayose Y."/>
            <person name="Wu J."/>
            <person name="Niimura Y."/>
            <person name="Cheng Z."/>
            <person name="Nagamura Y."/>
            <person name="Antonio B.A."/>
            <person name="Kanamori H."/>
            <person name="Hosokawa S."/>
            <person name="Masukawa M."/>
            <person name="Arikawa K."/>
            <person name="Chiden Y."/>
            <person name="Hayashi M."/>
            <person name="Okamoto M."/>
            <person name="Ando T."/>
            <person name="Aoki H."/>
            <person name="Arita K."/>
            <person name="Hamada M."/>
            <person name="Harada C."/>
            <person name="Hijishita S."/>
            <person name="Honda M."/>
            <person name="Ichikawa Y."/>
            <person name="Idonuma A."/>
            <person name="Iijima M."/>
            <person name="Ikeda M."/>
            <person name="Ikeno M."/>
            <person name="Itoh S."/>
            <person name="Itoh T."/>
            <person name="Itoh Y."/>
            <person name="Itoh Y."/>
            <person name="Iwabuchi A."/>
            <person name="Kamiya K."/>
            <person name="Karasawa W."/>
            <person name="Katagiri S."/>
            <person name="Kikuta A."/>
            <person name="Kobayashi N."/>
            <person name="Kono I."/>
            <person name="Machita K."/>
            <person name="Maehara T."/>
            <person name="Mizuno H."/>
            <person name="Mizubayashi T."/>
            <person name="Mukai Y."/>
            <person name="Nagasaki H."/>
            <person name="Nakashima M."/>
            <person name="Nakama Y."/>
            <person name="Nakamichi Y."/>
            <person name="Nakamura M."/>
            <person name="Namiki N."/>
            <person name="Negishi M."/>
            <person name="Ohta I."/>
            <person name="Ono N."/>
            <person name="Saji S."/>
            <person name="Sakai K."/>
            <person name="Shibata M."/>
            <person name="Shimokawa T."/>
            <person name="Shomura A."/>
            <person name="Song J."/>
            <person name="Takazaki Y."/>
            <person name="Terasawa K."/>
            <person name="Tsuji K."/>
            <person name="Waki K."/>
            <person name="Yamagata H."/>
            <person name="Yamane H."/>
            <person name="Yoshiki S."/>
            <person name="Yoshihara R."/>
            <person name="Yukawa K."/>
            <person name="Zhong H."/>
            <person name="Iwama H."/>
            <person name="Endo T."/>
            <person name="Ito H."/>
            <person name="Hahn J.H."/>
            <person name="Kim H.I."/>
            <person name="Eun M.Y."/>
            <person name="Yano M."/>
            <person name="Jiang J."/>
            <person name="Gojobori T."/>
        </authorList>
    </citation>
    <scope>NUCLEOTIDE SEQUENCE [LARGE SCALE GENOMIC DNA]</scope>
</reference>
<feature type="compositionally biased region" description="Pro residues" evidence="1">
    <location>
        <begin position="61"/>
        <end position="71"/>
    </location>
</feature>